<sequence>MFKSAICEVTVASTSDSQDTGGAGVLTLRRQLTASGHRFHASLRLPTLRLVLTPGSWSLLSEVLMSLSQAFRPATDDSSPSLGTPPDIEDLERRQNELVEETPASAPTTSMVQSLVFESAMPASTSTGHFWHELYGLFEADAQLEDSAATEGGDSADFQAPTDADQEEQQALRDAIDSASAEAGQVPDIVGASVEVWVEHAAAMFLLLEQAEASEGQAHFCLGGLPNYEQPYKGD</sequence>
<reference evidence="2" key="1">
    <citation type="submission" date="2021-02" db="EMBL/GenBank/DDBJ databases">
        <authorList>
            <person name="Dougan E. K."/>
            <person name="Rhodes N."/>
            <person name="Thang M."/>
            <person name="Chan C."/>
        </authorList>
    </citation>
    <scope>NUCLEOTIDE SEQUENCE</scope>
</reference>
<feature type="region of interest" description="Disordered" evidence="1">
    <location>
        <begin position="146"/>
        <end position="165"/>
    </location>
</feature>
<accession>A0A812LDZ4</accession>
<organism evidence="2 3">
    <name type="scientific">Symbiodinium natans</name>
    <dbReference type="NCBI Taxonomy" id="878477"/>
    <lineage>
        <taxon>Eukaryota</taxon>
        <taxon>Sar</taxon>
        <taxon>Alveolata</taxon>
        <taxon>Dinophyceae</taxon>
        <taxon>Suessiales</taxon>
        <taxon>Symbiodiniaceae</taxon>
        <taxon>Symbiodinium</taxon>
    </lineage>
</organism>
<dbReference type="OrthoDB" id="10588750at2759"/>
<evidence type="ECO:0000313" key="3">
    <source>
        <dbReference type="Proteomes" id="UP000604046"/>
    </source>
</evidence>
<proteinExistence type="predicted"/>
<dbReference type="EMBL" id="CAJNDS010001001">
    <property type="protein sequence ID" value="CAE7243278.1"/>
    <property type="molecule type" value="Genomic_DNA"/>
</dbReference>
<evidence type="ECO:0000313" key="2">
    <source>
        <dbReference type="EMBL" id="CAE7243278.1"/>
    </source>
</evidence>
<keyword evidence="3" id="KW-1185">Reference proteome</keyword>
<name>A0A812LDZ4_9DINO</name>
<protein>
    <submittedName>
        <fullName evidence="2">Uncharacterized protein</fullName>
    </submittedName>
</protein>
<evidence type="ECO:0000256" key="1">
    <source>
        <dbReference type="SAM" id="MobiDB-lite"/>
    </source>
</evidence>
<comment type="caution">
    <text evidence="2">The sequence shown here is derived from an EMBL/GenBank/DDBJ whole genome shotgun (WGS) entry which is preliminary data.</text>
</comment>
<dbReference type="AlphaFoldDB" id="A0A812LDZ4"/>
<dbReference type="Proteomes" id="UP000604046">
    <property type="component" value="Unassembled WGS sequence"/>
</dbReference>
<gene>
    <name evidence="2" type="ORF">SNAT2548_LOCUS11253</name>
</gene>